<comment type="caution">
    <text evidence="1">The sequence shown here is derived from an EMBL/GenBank/DDBJ whole genome shotgun (WGS) entry which is preliminary data.</text>
</comment>
<dbReference type="Proteomes" id="UP000025171">
    <property type="component" value="Unassembled WGS sequence"/>
</dbReference>
<reference evidence="1 2" key="1">
    <citation type="journal article" date="2014" name="Antonie Van Leeuwenhoek">
        <title>Hyphomonas beringensis sp. nov. and Hyphomonas chukchiensis sp. nov., isolated from surface seawater of the Bering Sea and Chukchi Sea.</title>
        <authorList>
            <person name="Li C."/>
            <person name="Lai Q."/>
            <person name="Li G."/>
            <person name="Dong C."/>
            <person name="Wang J."/>
            <person name="Liao Y."/>
            <person name="Shao Z."/>
        </authorList>
    </citation>
    <scope>NUCLEOTIDE SEQUENCE [LARGE SCALE GENOMIC DNA]</scope>
    <source>
        <strain evidence="1 2">MHS-2</strain>
    </source>
</reference>
<dbReference type="EMBL" id="ARYK01000001">
    <property type="protein sequence ID" value="KCZ93832.1"/>
    <property type="molecule type" value="Genomic_DNA"/>
</dbReference>
<sequence>MEHPNITTSAEASMLEKHRKPLVPSLDLTPGGSLQYQTDYDVERMRERRISFIRHRLSMASHKVQRDHDQAISQEQ</sequence>
<dbReference type="AlphaFoldDB" id="A0A059FT92"/>
<evidence type="ECO:0000313" key="1">
    <source>
        <dbReference type="EMBL" id="KCZ93832.1"/>
    </source>
</evidence>
<protein>
    <submittedName>
        <fullName evidence="1">Uncharacterized protein</fullName>
    </submittedName>
</protein>
<dbReference type="OrthoDB" id="9887504at2"/>
<dbReference type="RefSeq" id="WP_035612486.1">
    <property type="nucleotide sequence ID" value="NZ_ARYK01000001.1"/>
</dbReference>
<accession>A0A059FT92</accession>
<proteinExistence type="predicted"/>
<evidence type="ECO:0000313" key="2">
    <source>
        <dbReference type="Proteomes" id="UP000025171"/>
    </source>
</evidence>
<organism evidence="1 2">
    <name type="scientific">Hyphomonas johnsonii MHS-2</name>
    <dbReference type="NCBI Taxonomy" id="1280950"/>
    <lineage>
        <taxon>Bacteria</taxon>
        <taxon>Pseudomonadati</taxon>
        <taxon>Pseudomonadota</taxon>
        <taxon>Alphaproteobacteria</taxon>
        <taxon>Hyphomonadales</taxon>
        <taxon>Hyphomonadaceae</taxon>
        <taxon>Hyphomonas</taxon>
    </lineage>
</organism>
<dbReference type="PATRIC" id="fig|1280950.3.peg.122"/>
<gene>
    <name evidence="1" type="ORF">HJO_00610</name>
</gene>
<dbReference type="STRING" id="1280950.HJO_00610"/>
<keyword evidence="2" id="KW-1185">Reference proteome</keyword>
<name>A0A059FT92_9PROT</name>